<sequence>MGYDVEITDLRDSAKAARSAAQQVGRLTPGSDLTGAGAGMPGAGSVALMGRVSTAWGTELKDWAKAARAYGRTLDTNATQYAGDDEAARAAFAAAGAGG</sequence>
<keyword evidence="2" id="KW-1185">Reference proteome</keyword>
<gene>
    <name evidence="1" type="ORF">BCF74_13510</name>
</gene>
<evidence type="ECO:0000313" key="1">
    <source>
        <dbReference type="EMBL" id="PRY51621.1"/>
    </source>
</evidence>
<accession>A0A2T0U129</accession>
<dbReference type="EMBL" id="PVTI01000035">
    <property type="protein sequence ID" value="PRY51621.1"/>
    <property type="molecule type" value="Genomic_DNA"/>
</dbReference>
<organism evidence="1 2">
    <name type="scientific">Knoellia remsis</name>
    <dbReference type="NCBI Taxonomy" id="407159"/>
    <lineage>
        <taxon>Bacteria</taxon>
        <taxon>Bacillati</taxon>
        <taxon>Actinomycetota</taxon>
        <taxon>Actinomycetes</taxon>
        <taxon>Micrococcales</taxon>
        <taxon>Intrasporangiaceae</taxon>
        <taxon>Knoellia</taxon>
    </lineage>
</organism>
<dbReference type="Proteomes" id="UP000237822">
    <property type="component" value="Unassembled WGS sequence"/>
</dbReference>
<comment type="caution">
    <text evidence="1">The sequence shown here is derived from an EMBL/GenBank/DDBJ whole genome shotgun (WGS) entry which is preliminary data.</text>
</comment>
<dbReference type="OrthoDB" id="4843607at2"/>
<evidence type="ECO:0008006" key="3">
    <source>
        <dbReference type="Google" id="ProtNLM"/>
    </source>
</evidence>
<dbReference type="RefSeq" id="WP_146133010.1">
    <property type="nucleotide sequence ID" value="NZ_PVTI01000035.1"/>
</dbReference>
<protein>
    <recommendedName>
        <fullName evidence="3">Excreted virulence factor EspC (Type VII ESX diderm)</fullName>
    </recommendedName>
</protein>
<reference evidence="1 2" key="1">
    <citation type="submission" date="2018-03" db="EMBL/GenBank/DDBJ databases">
        <title>Genomic Encyclopedia of Archaeal and Bacterial Type Strains, Phase II (KMG-II): from individual species to whole genera.</title>
        <authorList>
            <person name="Goeker M."/>
        </authorList>
    </citation>
    <scope>NUCLEOTIDE SEQUENCE [LARGE SCALE GENOMIC DNA]</scope>
    <source>
        <strain evidence="1 2">ATCC BAA-1496</strain>
    </source>
</reference>
<name>A0A2T0U129_9MICO</name>
<dbReference type="AlphaFoldDB" id="A0A2T0U129"/>
<proteinExistence type="predicted"/>
<evidence type="ECO:0000313" key="2">
    <source>
        <dbReference type="Proteomes" id="UP000237822"/>
    </source>
</evidence>